<feature type="domain" description="ABC transporter" evidence="7">
    <location>
        <begin position="7"/>
        <end position="229"/>
    </location>
</feature>
<evidence type="ECO:0000256" key="6">
    <source>
        <dbReference type="ARBA" id="ARBA00023136"/>
    </source>
</evidence>
<dbReference type="RefSeq" id="WP_191700559.1">
    <property type="nucleotide sequence ID" value="NZ_JACSPZ010000005.1"/>
</dbReference>
<sequence length="257" mass="28518">MANGINIELINLTKSFGEKEVLKDINLTIPAGQFVAIVGKSGCGKSTLLRIIANLDQKTAGESLKNGIHQDDFSGVRVMFQEDRLLPWLSVLENVGVGTELKKDWQPLALEALEHVGLKDRAKEWPHVLSGGQKQRVALARALSAKPRLLLLDEPLGALDALTRLEMQNLIEQLWLNQKYTSLLVTHDVAEAITLADRIILIEDGIVALDLPVNLPRPRTRSNPKFAELEEILLQQLLGQQIKTESPTKQKQLQAII</sequence>
<comment type="caution">
    <text evidence="8">The sequence shown here is derived from an EMBL/GenBank/DDBJ whole genome shotgun (WGS) entry which is preliminary data.</text>
</comment>
<dbReference type="Proteomes" id="UP000619101">
    <property type="component" value="Unassembled WGS sequence"/>
</dbReference>
<dbReference type="InterPro" id="IPR027417">
    <property type="entry name" value="P-loop_NTPase"/>
</dbReference>
<dbReference type="GO" id="GO:0005524">
    <property type="term" value="F:ATP binding"/>
    <property type="evidence" value="ECO:0007669"/>
    <property type="project" value="UniProtKB-KW"/>
</dbReference>
<evidence type="ECO:0000259" key="7">
    <source>
        <dbReference type="PROSITE" id="PS50893"/>
    </source>
</evidence>
<dbReference type="EMBL" id="JACSPZ010000005">
    <property type="protein sequence ID" value="MBD8037481.1"/>
    <property type="molecule type" value="Genomic_DNA"/>
</dbReference>
<proteinExistence type="predicted"/>
<evidence type="ECO:0000313" key="8">
    <source>
        <dbReference type="EMBL" id="MBD8037481.1"/>
    </source>
</evidence>
<evidence type="ECO:0000256" key="1">
    <source>
        <dbReference type="ARBA" id="ARBA00022448"/>
    </source>
</evidence>
<dbReference type="SMART" id="SM00382">
    <property type="entry name" value="AAA"/>
    <property type="match status" value="1"/>
</dbReference>
<dbReference type="InterPro" id="IPR017871">
    <property type="entry name" value="ABC_transporter-like_CS"/>
</dbReference>
<evidence type="ECO:0000256" key="3">
    <source>
        <dbReference type="ARBA" id="ARBA00022741"/>
    </source>
</evidence>
<organism evidence="8 9">
    <name type="scientific">Solibacillus faecavium</name>
    <dbReference type="NCBI Taxonomy" id="2762221"/>
    <lineage>
        <taxon>Bacteria</taxon>
        <taxon>Bacillati</taxon>
        <taxon>Bacillota</taxon>
        <taxon>Bacilli</taxon>
        <taxon>Bacillales</taxon>
        <taxon>Caryophanaceae</taxon>
        <taxon>Solibacillus</taxon>
    </lineage>
</organism>
<keyword evidence="3" id="KW-0547">Nucleotide-binding</keyword>
<protein>
    <submittedName>
        <fullName evidence="8">ATP-binding cassette domain-containing protein</fullName>
    </submittedName>
</protein>
<keyword evidence="6" id="KW-0472">Membrane</keyword>
<reference evidence="8 9" key="1">
    <citation type="submission" date="2020-08" db="EMBL/GenBank/DDBJ databases">
        <title>A Genomic Blueprint of the Chicken Gut Microbiome.</title>
        <authorList>
            <person name="Gilroy R."/>
            <person name="Ravi A."/>
            <person name="Getino M."/>
            <person name="Pursley I."/>
            <person name="Horton D.L."/>
            <person name="Alikhan N.-F."/>
            <person name="Baker D."/>
            <person name="Gharbi K."/>
            <person name="Hall N."/>
            <person name="Watson M."/>
            <person name="Adriaenssens E.M."/>
            <person name="Foster-Nyarko E."/>
            <person name="Jarju S."/>
            <person name="Secka A."/>
            <person name="Antonio M."/>
            <person name="Oren A."/>
            <person name="Chaudhuri R."/>
            <person name="La Ragione R.M."/>
            <person name="Hildebrand F."/>
            <person name="Pallen M.J."/>
        </authorList>
    </citation>
    <scope>NUCLEOTIDE SEQUENCE [LARGE SCALE GENOMIC DNA]</scope>
    <source>
        <strain evidence="8 9">A46</strain>
    </source>
</reference>
<keyword evidence="9" id="KW-1185">Reference proteome</keyword>
<keyword evidence="1" id="KW-0813">Transport</keyword>
<keyword evidence="5" id="KW-1278">Translocase</keyword>
<dbReference type="PANTHER" id="PTHR42788:SF17">
    <property type="entry name" value="ALIPHATIC SULFONATES IMPORT ATP-BINDING PROTEIN SSUB"/>
    <property type="match status" value="1"/>
</dbReference>
<evidence type="ECO:0000256" key="2">
    <source>
        <dbReference type="ARBA" id="ARBA00022475"/>
    </source>
</evidence>
<dbReference type="PROSITE" id="PS50893">
    <property type="entry name" value="ABC_TRANSPORTER_2"/>
    <property type="match status" value="1"/>
</dbReference>
<dbReference type="Pfam" id="PF00005">
    <property type="entry name" value="ABC_tran"/>
    <property type="match status" value="1"/>
</dbReference>
<keyword evidence="2" id="KW-1003">Cell membrane</keyword>
<dbReference type="Gene3D" id="3.40.50.300">
    <property type="entry name" value="P-loop containing nucleotide triphosphate hydrolases"/>
    <property type="match status" value="1"/>
</dbReference>
<evidence type="ECO:0000256" key="4">
    <source>
        <dbReference type="ARBA" id="ARBA00022840"/>
    </source>
</evidence>
<dbReference type="PANTHER" id="PTHR42788">
    <property type="entry name" value="TAURINE IMPORT ATP-BINDING PROTEIN-RELATED"/>
    <property type="match status" value="1"/>
</dbReference>
<dbReference type="InterPro" id="IPR003593">
    <property type="entry name" value="AAA+_ATPase"/>
</dbReference>
<dbReference type="InterPro" id="IPR003439">
    <property type="entry name" value="ABC_transporter-like_ATP-bd"/>
</dbReference>
<dbReference type="InterPro" id="IPR050166">
    <property type="entry name" value="ABC_transporter_ATP-bind"/>
</dbReference>
<keyword evidence="4 8" id="KW-0067">ATP-binding</keyword>
<evidence type="ECO:0000313" key="9">
    <source>
        <dbReference type="Proteomes" id="UP000619101"/>
    </source>
</evidence>
<gene>
    <name evidence="8" type="ORF">H9635_12075</name>
</gene>
<dbReference type="SUPFAM" id="SSF52540">
    <property type="entry name" value="P-loop containing nucleoside triphosphate hydrolases"/>
    <property type="match status" value="1"/>
</dbReference>
<dbReference type="PROSITE" id="PS00211">
    <property type="entry name" value="ABC_TRANSPORTER_1"/>
    <property type="match status" value="1"/>
</dbReference>
<evidence type="ECO:0000256" key="5">
    <source>
        <dbReference type="ARBA" id="ARBA00022967"/>
    </source>
</evidence>
<accession>A0ABR8XZY2</accession>
<name>A0ABR8XZY2_9BACL</name>